<dbReference type="EMBL" id="MU855434">
    <property type="protein sequence ID" value="KAK3903685.1"/>
    <property type="molecule type" value="Genomic_DNA"/>
</dbReference>
<proteinExistence type="predicted"/>
<gene>
    <name evidence="1" type="ORF">C8A05DRAFT_14354</name>
</gene>
<evidence type="ECO:0000313" key="2">
    <source>
        <dbReference type="Proteomes" id="UP001303889"/>
    </source>
</evidence>
<name>A0AAN6MMJ8_9PEZI</name>
<sequence length="160" mass="18396">MIFRLVPRTGSPTVRPAWAAKMAVRCEDIEELLRDGFAWDNDNFIHRESSVRYDLALEWLDRGFRNLTTWVLADRPGPGGGSPRWFARIEVITADFHDLYAFHVHRLSWQNICGATAYAASSSIAVYHFDRNAPGDNFNVVTWDPKPMSCEWPWPERKAA</sequence>
<keyword evidence="2" id="KW-1185">Reference proteome</keyword>
<organism evidence="1 2">
    <name type="scientific">Staphylotrichum tortipilum</name>
    <dbReference type="NCBI Taxonomy" id="2831512"/>
    <lineage>
        <taxon>Eukaryota</taxon>
        <taxon>Fungi</taxon>
        <taxon>Dikarya</taxon>
        <taxon>Ascomycota</taxon>
        <taxon>Pezizomycotina</taxon>
        <taxon>Sordariomycetes</taxon>
        <taxon>Sordariomycetidae</taxon>
        <taxon>Sordariales</taxon>
        <taxon>Chaetomiaceae</taxon>
        <taxon>Staphylotrichum</taxon>
    </lineage>
</organism>
<comment type="caution">
    <text evidence="1">The sequence shown here is derived from an EMBL/GenBank/DDBJ whole genome shotgun (WGS) entry which is preliminary data.</text>
</comment>
<reference evidence="1" key="2">
    <citation type="submission" date="2023-05" db="EMBL/GenBank/DDBJ databases">
        <authorList>
            <consortium name="Lawrence Berkeley National Laboratory"/>
            <person name="Steindorff A."/>
            <person name="Hensen N."/>
            <person name="Bonometti L."/>
            <person name="Westerberg I."/>
            <person name="Brannstrom I.O."/>
            <person name="Guillou S."/>
            <person name="Cros-Aarteil S."/>
            <person name="Calhoun S."/>
            <person name="Haridas S."/>
            <person name="Kuo A."/>
            <person name="Mondo S."/>
            <person name="Pangilinan J."/>
            <person name="Riley R."/>
            <person name="Labutti K."/>
            <person name="Andreopoulos B."/>
            <person name="Lipzen A."/>
            <person name="Chen C."/>
            <person name="Yanf M."/>
            <person name="Daum C."/>
            <person name="Ng V."/>
            <person name="Clum A."/>
            <person name="Ohm R."/>
            <person name="Martin F."/>
            <person name="Silar P."/>
            <person name="Natvig D."/>
            <person name="Lalanne C."/>
            <person name="Gautier V."/>
            <person name="Ament-Velasquez S.L."/>
            <person name="Kruys A."/>
            <person name="Hutchinson M.I."/>
            <person name="Powell A.J."/>
            <person name="Barry K."/>
            <person name="Miller A.N."/>
            <person name="Grigoriev I.V."/>
            <person name="Debuchy R."/>
            <person name="Gladieux P."/>
            <person name="Thoren M.H."/>
            <person name="Johannesson H."/>
        </authorList>
    </citation>
    <scope>NUCLEOTIDE SEQUENCE</scope>
    <source>
        <strain evidence="1">CBS 103.79</strain>
    </source>
</reference>
<dbReference type="Proteomes" id="UP001303889">
    <property type="component" value="Unassembled WGS sequence"/>
</dbReference>
<evidence type="ECO:0000313" key="1">
    <source>
        <dbReference type="EMBL" id="KAK3903685.1"/>
    </source>
</evidence>
<accession>A0AAN6MMJ8</accession>
<reference evidence="1" key="1">
    <citation type="journal article" date="2023" name="Mol. Phylogenet. Evol.">
        <title>Genome-scale phylogeny and comparative genomics of the fungal order Sordariales.</title>
        <authorList>
            <person name="Hensen N."/>
            <person name="Bonometti L."/>
            <person name="Westerberg I."/>
            <person name="Brannstrom I.O."/>
            <person name="Guillou S."/>
            <person name="Cros-Aarteil S."/>
            <person name="Calhoun S."/>
            <person name="Haridas S."/>
            <person name="Kuo A."/>
            <person name="Mondo S."/>
            <person name="Pangilinan J."/>
            <person name="Riley R."/>
            <person name="LaButti K."/>
            <person name="Andreopoulos B."/>
            <person name="Lipzen A."/>
            <person name="Chen C."/>
            <person name="Yan M."/>
            <person name="Daum C."/>
            <person name="Ng V."/>
            <person name="Clum A."/>
            <person name="Steindorff A."/>
            <person name="Ohm R.A."/>
            <person name="Martin F."/>
            <person name="Silar P."/>
            <person name="Natvig D.O."/>
            <person name="Lalanne C."/>
            <person name="Gautier V."/>
            <person name="Ament-Velasquez S.L."/>
            <person name="Kruys A."/>
            <person name="Hutchinson M.I."/>
            <person name="Powell A.J."/>
            <person name="Barry K."/>
            <person name="Miller A.N."/>
            <person name="Grigoriev I.V."/>
            <person name="Debuchy R."/>
            <person name="Gladieux P."/>
            <person name="Hiltunen Thoren M."/>
            <person name="Johannesson H."/>
        </authorList>
    </citation>
    <scope>NUCLEOTIDE SEQUENCE</scope>
    <source>
        <strain evidence="1">CBS 103.79</strain>
    </source>
</reference>
<dbReference type="AlphaFoldDB" id="A0AAN6MMJ8"/>
<protein>
    <submittedName>
        <fullName evidence="1">Uncharacterized protein</fullName>
    </submittedName>
</protein>
<feature type="non-terminal residue" evidence="1">
    <location>
        <position position="160"/>
    </location>
</feature>